<organism evidence="1 2">
    <name type="scientific">Sphingobacterium suaedae</name>
    <dbReference type="NCBI Taxonomy" id="1686402"/>
    <lineage>
        <taxon>Bacteria</taxon>
        <taxon>Pseudomonadati</taxon>
        <taxon>Bacteroidota</taxon>
        <taxon>Sphingobacteriia</taxon>
        <taxon>Sphingobacteriales</taxon>
        <taxon>Sphingobacteriaceae</taxon>
        <taxon>Sphingobacterium</taxon>
    </lineage>
</organism>
<dbReference type="Proteomes" id="UP001597545">
    <property type="component" value="Unassembled WGS sequence"/>
</dbReference>
<dbReference type="EC" id="2.1.1.-" evidence="1"/>
<protein>
    <submittedName>
        <fullName evidence="1">Methyltransferase, TIGR04325 family</fullName>
        <ecNumber evidence="1">2.1.1.-</ecNumber>
    </submittedName>
</protein>
<name>A0ABW5KIM4_9SPHI</name>
<comment type="caution">
    <text evidence="1">The sequence shown here is derived from an EMBL/GenBank/DDBJ whole genome shotgun (WGS) entry which is preliminary data.</text>
</comment>
<dbReference type="NCBIfam" id="TIGR04325">
    <property type="entry name" value="MTase_LIC12133"/>
    <property type="match status" value="1"/>
</dbReference>
<dbReference type="EMBL" id="JBHULR010000006">
    <property type="protein sequence ID" value="MFD2548846.1"/>
    <property type="molecule type" value="Genomic_DNA"/>
</dbReference>
<dbReference type="GO" id="GO:0008168">
    <property type="term" value="F:methyltransferase activity"/>
    <property type="evidence" value="ECO:0007669"/>
    <property type="project" value="UniProtKB-KW"/>
</dbReference>
<sequence>MKTNLFKRKKKSVDGLPPYGWFGRYASWEAAVAETSGYAQPTILQKTKEALCKVRDGKAVYERDSVLFSKKEYPFSIIASLLYIAAQQQNTLHVLDFGGSLGSTYFQVRDFLRPLKRLTWHIVEQSAYVDVGRQEFEDDQLKFFRTIEESMAHTGPHVILLSSVVQYLEDPHSFLSMLSTKDVPYLLFDRTAFVREGEDRLTIQRVPPEIYDASYPAWFLNEEAFLAHFSRYCVMADFSSYVVGESDLFIDGELAGYDKGFLFERR</sequence>
<evidence type="ECO:0000313" key="1">
    <source>
        <dbReference type="EMBL" id="MFD2548846.1"/>
    </source>
</evidence>
<keyword evidence="1" id="KW-0808">Transferase</keyword>
<keyword evidence="1" id="KW-0489">Methyltransferase</keyword>
<gene>
    <name evidence="1" type="ORF">ACFSR5_14435</name>
</gene>
<evidence type="ECO:0000313" key="2">
    <source>
        <dbReference type="Proteomes" id="UP001597545"/>
    </source>
</evidence>
<dbReference type="GO" id="GO:0032259">
    <property type="term" value="P:methylation"/>
    <property type="evidence" value="ECO:0007669"/>
    <property type="project" value="UniProtKB-KW"/>
</dbReference>
<dbReference type="RefSeq" id="WP_380905020.1">
    <property type="nucleotide sequence ID" value="NZ_JBHUEG010000005.1"/>
</dbReference>
<keyword evidence="2" id="KW-1185">Reference proteome</keyword>
<proteinExistence type="predicted"/>
<dbReference type="InterPro" id="IPR027612">
    <property type="entry name" value="Put_MTase_LIC12133"/>
</dbReference>
<reference evidence="2" key="1">
    <citation type="journal article" date="2019" name="Int. J. Syst. Evol. Microbiol.">
        <title>The Global Catalogue of Microorganisms (GCM) 10K type strain sequencing project: providing services to taxonomists for standard genome sequencing and annotation.</title>
        <authorList>
            <consortium name="The Broad Institute Genomics Platform"/>
            <consortium name="The Broad Institute Genome Sequencing Center for Infectious Disease"/>
            <person name="Wu L."/>
            <person name="Ma J."/>
        </authorList>
    </citation>
    <scope>NUCLEOTIDE SEQUENCE [LARGE SCALE GENOMIC DNA]</scope>
    <source>
        <strain evidence="2">KCTC 42662</strain>
    </source>
</reference>
<accession>A0ABW5KIM4</accession>